<feature type="region of interest" description="Phosphopantothenate--cysteine ligase" evidence="3">
    <location>
        <begin position="184"/>
        <end position="387"/>
    </location>
</feature>
<comment type="cofactor">
    <cofactor evidence="3">
        <name>FMN</name>
        <dbReference type="ChEBI" id="CHEBI:58210"/>
    </cofactor>
    <text evidence="3">Binds 1 FMN per subunit.</text>
</comment>
<feature type="binding site" evidence="3">
    <location>
        <position position="270"/>
    </location>
    <ligand>
        <name>CTP</name>
        <dbReference type="ChEBI" id="CHEBI:37563"/>
    </ligand>
</feature>
<feature type="domain" description="Flavoprotein" evidence="4">
    <location>
        <begin position="6"/>
        <end position="171"/>
    </location>
</feature>
<name>A0A1I5RV08_9EURY</name>
<dbReference type="InterPro" id="IPR035929">
    <property type="entry name" value="CoaB-like_sf"/>
</dbReference>
<accession>A0A1I5RV08</accession>
<dbReference type="GO" id="GO:0004632">
    <property type="term" value="F:phosphopantothenate--cysteine ligase activity"/>
    <property type="evidence" value="ECO:0007669"/>
    <property type="project" value="UniProtKB-UniRule"/>
</dbReference>
<feature type="domain" description="DNA/pantothenate metabolism flavoprotein C-terminal" evidence="5">
    <location>
        <begin position="179"/>
        <end position="381"/>
    </location>
</feature>
<comment type="cofactor">
    <cofactor evidence="3">
        <name>Mg(2+)</name>
        <dbReference type="ChEBI" id="CHEBI:18420"/>
    </cofactor>
</comment>
<dbReference type="EC" id="4.1.1.36" evidence="3"/>
<keyword evidence="3" id="KW-0285">Flavoprotein</keyword>
<keyword evidence="3 6" id="KW-0436">Ligase</keyword>
<dbReference type="HAMAP" id="MF_02225">
    <property type="entry name" value="CoaBC"/>
    <property type="match status" value="1"/>
</dbReference>
<organism evidence="6 7">
    <name type="scientific">Halolamina pelagica</name>
    <dbReference type="NCBI Taxonomy" id="699431"/>
    <lineage>
        <taxon>Archaea</taxon>
        <taxon>Methanobacteriati</taxon>
        <taxon>Methanobacteriota</taxon>
        <taxon>Stenosarchaea group</taxon>
        <taxon>Halobacteria</taxon>
        <taxon>Halobacteriales</taxon>
        <taxon>Haloferacaceae</taxon>
    </lineage>
</organism>
<keyword evidence="1 3" id="KW-0210">Decarboxylase</keyword>
<proteinExistence type="inferred from homology"/>
<dbReference type="Gene3D" id="3.40.50.10300">
    <property type="entry name" value="CoaB-like"/>
    <property type="match status" value="1"/>
</dbReference>
<evidence type="ECO:0000259" key="5">
    <source>
        <dbReference type="Pfam" id="PF04127"/>
    </source>
</evidence>
<keyword evidence="3" id="KW-0511">Multifunctional enzyme</keyword>
<evidence type="ECO:0000313" key="6">
    <source>
        <dbReference type="EMBL" id="SFP62260.1"/>
    </source>
</evidence>
<sequence>MLEGVNVALGVTGSIAAVKVVELAHELRRQGAEVRGVLTESAQGIVHPWAVEFATDNEPITELTGAVEHVDLCGRDGWADVLLIAPCTANTVGKIAAAVDDSPVTTTATTAMGADVPVLIAPAMHEPMYDHPGVLDAIDRVESWGVDFVDPRIEEGKAKIATEAAIVTEVARETTPDSLAGEHVVVTAGATSEPIDPIRTITNRASGKTGRAIATACYVRGADVTLVHDGDDVPYADVRRAERAAEMRDAVLAAVDDGADALVSAAAISDFTVDAAESKIKSGEERSLTLRPAPKLIDAVREAHPDLPIVGFKAETGVEDAELVDEARRILDRAGLSFVVANDASVMGEDETRVLLVRGEGYAEFTGSKSELGAWVAAELAEVLGNV</sequence>
<dbReference type="Gene3D" id="3.40.50.1950">
    <property type="entry name" value="Flavin prenyltransferase-like"/>
    <property type="match status" value="1"/>
</dbReference>
<dbReference type="InterPro" id="IPR007085">
    <property type="entry name" value="DNA/pantothenate-metab_flavo_C"/>
</dbReference>
<gene>
    <name evidence="3" type="primary">coaBC</name>
    <name evidence="6" type="ORF">SAMN05216277_105152</name>
</gene>
<dbReference type="UniPathway" id="UPA00241"/>
<dbReference type="OrthoDB" id="10536at2157"/>
<dbReference type="InterPro" id="IPR005252">
    <property type="entry name" value="CoaBC"/>
</dbReference>
<comment type="catalytic activity">
    <reaction evidence="3">
        <text>(R)-4'-phosphopantothenate + L-cysteine + CTP = N-[(R)-4-phosphopantothenoyl]-L-cysteine + CMP + diphosphate + H(+)</text>
        <dbReference type="Rhea" id="RHEA:19397"/>
        <dbReference type="ChEBI" id="CHEBI:10986"/>
        <dbReference type="ChEBI" id="CHEBI:15378"/>
        <dbReference type="ChEBI" id="CHEBI:33019"/>
        <dbReference type="ChEBI" id="CHEBI:35235"/>
        <dbReference type="ChEBI" id="CHEBI:37563"/>
        <dbReference type="ChEBI" id="CHEBI:59458"/>
        <dbReference type="ChEBI" id="CHEBI:60377"/>
        <dbReference type="EC" id="6.3.2.5"/>
    </reaction>
</comment>
<keyword evidence="3" id="KW-0479">Metal-binding</keyword>
<dbReference type="SUPFAM" id="SSF102645">
    <property type="entry name" value="CoaB-like"/>
    <property type="match status" value="1"/>
</dbReference>
<keyword evidence="7" id="KW-1185">Reference proteome</keyword>
<feature type="region of interest" description="Phosphopantothenoylcysteine decarboxylase" evidence="3">
    <location>
        <begin position="1"/>
        <end position="183"/>
    </location>
</feature>
<evidence type="ECO:0000256" key="2">
    <source>
        <dbReference type="ARBA" id="ARBA00023239"/>
    </source>
</evidence>
<dbReference type="Proteomes" id="UP000183769">
    <property type="component" value="Unassembled WGS sequence"/>
</dbReference>
<comment type="similarity">
    <text evidence="3">In the C-terminal section; belongs to the PPC synthetase family.</text>
</comment>
<dbReference type="Pfam" id="PF02441">
    <property type="entry name" value="Flavoprotein"/>
    <property type="match status" value="1"/>
</dbReference>
<evidence type="ECO:0000259" key="4">
    <source>
        <dbReference type="Pfam" id="PF02441"/>
    </source>
</evidence>
<dbReference type="Pfam" id="PF04127">
    <property type="entry name" value="DFP"/>
    <property type="match status" value="1"/>
</dbReference>
<dbReference type="GO" id="GO:0015941">
    <property type="term" value="P:pantothenate catabolic process"/>
    <property type="evidence" value="ECO:0007669"/>
    <property type="project" value="InterPro"/>
</dbReference>
<comment type="similarity">
    <text evidence="3">In the N-terminal section; belongs to the HFCD (homo-oligomeric flavin containing Cys decarboxylase) superfamily.</text>
</comment>
<keyword evidence="3" id="KW-0460">Magnesium</keyword>
<keyword evidence="3" id="KW-0288">FMN</keyword>
<evidence type="ECO:0000256" key="3">
    <source>
        <dbReference type="HAMAP-Rule" id="MF_02225"/>
    </source>
</evidence>
<dbReference type="PANTHER" id="PTHR14359:SF6">
    <property type="entry name" value="PHOSPHOPANTOTHENOYLCYSTEINE DECARBOXYLASE"/>
    <property type="match status" value="1"/>
</dbReference>
<dbReference type="SUPFAM" id="SSF52507">
    <property type="entry name" value="Homo-oligomeric flavin-containing Cys decarboxylases, HFCD"/>
    <property type="match status" value="1"/>
</dbReference>
<dbReference type="GO" id="GO:0015937">
    <property type="term" value="P:coenzyme A biosynthetic process"/>
    <property type="evidence" value="ECO:0007669"/>
    <property type="project" value="UniProtKB-UniRule"/>
</dbReference>
<evidence type="ECO:0000256" key="1">
    <source>
        <dbReference type="ARBA" id="ARBA00022793"/>
    </source>
</evidence>
<reference evidence="7" key="1">
    <citation type="submission" date="2016-10" db="EMBL/GenBank/DDBJ databases">
        <authorList>
            <person name="Varghese N."/>
            <person name="Submissions S."/>
        </authorList>
    </citation>
    <scope>NUCLEOTIDE SEQUENCE [LARGE SCALE GENOMIC DNA]</scope>
    <source>
        <strain evidence="7">CGMCC 1.10329</strain>
    </source>
</reference>
<dbReference type="PANTHER" id="PTHR14359">
    <property type="entry name" value="HOMO-OLIGOMERIC FLAVIN CONTAINING CYS DECARBOXYLASE FAMILY"/>
    <property type="match status" value="1"/>
</dbReference>
<dbReference type="GO" id="GO:0010181">
    <property type="term" value="F:FMN binding"/>
    <property type="evidence" value="ECO:0007669"/>
    <property type="project" value="UniProtKB-UniRule"/>
</dbReference>
<comment type="function">
    <text evidence="3">Catalyzes two sequential steps in the biosynthesis of coenzyme A. In the first step cysteine is conjugated to 4'-phosphopantothenate to form 4-phosphopantothenoylcysteine. In the second step the latter compound is decarboxylated to form 4'-phosphopantotheine.</text>
</comment>
<dbReference type="EC" id="6.3.2.5" evidence="3"/>
<dbReference type="InterPro" id="IPR036551">
    <property type="entry name" value="Flavin_trans-like"/>
</dbReference>
<dbReference type="GO" id="GO:0046872">
    <property type="term" value="F:metal ion binding"/>
    <property type="evidence" value="ECO:0007669"/>
    <property type="project" value="UniProtKB-KW"/>
</dbReference>
<dbReference type="GO" id="GO:0004633">
    <property type="term" value="F:phosphopantothenoylcysteine decarboxylase activity"/>
    <property type="evidence" value="ECO:0007669"/>
    <property type="project" value="UniProtKB-UniRule"/>
</dbReference>
<dbReference type="GO" id="GO:0071513">
    <property type="term" value="C:phosphopantothenoylcysteine decarboxylase complex"/>
    <property type="evidence" value="ECO:0007669"/>
    <property type="project" value="TreeGrafter"/>
</dbReference>
<feature type="binding site" evidence="3">
    <location>
        <position position="312"/>
    </location>
    <ligand>
        <name>CTP</name>
        <dbReference type="ChEBI" id="CHEBI:37563"/>
    </ligand>
</feature>
<comment type="caution">
    <text evidence="3">Lacks conserved residue(s) required for the propagation of feature annotation.</text>
</comment>
<protein>
    <recommendedName>
        <fullName evidence="3">Coenzyme A biosynthesis bifunctional protein CoaBC</fullName>
    </recommendedName>
    <alternativeName>
        <fullName evidence="3">DNA/pantothenate metabolism flavoprotein</fullName>
    </alternativeName>
    <alternativeName>
        <fullName evidence="3">Phosphopantothenoylcysteine synthetase/decarboxylase</fullName>
        <shortName evidence="3">PPCS-PPCDC</shortName>
    </alternativeName>
    <domain>
        <recommendedName>
            <fullName evidence="3">Phosphopantothenoylcysteine decarboxylase</fullName>
            <shortName evidence="3">PPC decarboxylase</shortName>
            <shortName evidence="3">PPC-DC</shortName>
            <ecNumber evidence="3">4.1.1.36</ecNumber>
        </recommendedName>
        <alternativeName>
            <fullName evidence="3">CoaC</fullName>
        </alternativeName>
    </domain>
    <domain>
        <recommendedName>
            <fullName evidence="3">Phosphopantothenate--cysteine ligase</fullName>
            <ecNumber evidence="3">6.3.2.5</ecNumber>
        </recommendedName>
        <alternativeName>
            <fullName evidence="3">CoaB</fullName>
        </alternativeName>
        <alternativeName>
            <fullName evidence="3">Phosphopantothenoylcysteine synthetase</fullName>
            <shortName evidence="3">PPC synthetase</shortName>
            <shortName evidence="3">PPC-S</shortName>
        </alternativeName>
    </domain>
</protein>
<keyword evidence="2 3" id="KW-0456">Lyase</keyword>
<comment type="catalytic activity">
    <reaction evidence="3">
        <text>N-[(R)-4-phosphopantothenoyl]-L-cysteine + H(+) = (R)-4'-phosphopantetheine + CO2</text>
        <dbReference type="Rhea" id="RHEA:16793"/>
        <dbReference type="ChEBI" id="CHEBI:15378"/>
        <dbReference type="ChEBI" id="CHEBI:16526"/>
        <dbReference type="ChEBI" id="CHEBI:59458"/>
        <dbReference type="ChEBI" id="CHEBI:61723"/>
        <dbReference type="EC" id="4.1.1.36"/>
    </reaction>
</comment>
<dbReference type="AlphaFoldDB" id="A0A1I5RV08"/>
<dbReference type="NCBIfam" id="TIGR00521">
    <property type="entry name" value="coaBC_dfp"/>
    <property type="match status" value="1"/>
</dbReference>
<feature type="binding site" evidence="3">
    <location>
        <position position="279"/>
    </location>
    <ligand>
        <name>CTP</name>
        <dbReference type="ChEBI" id="CHEBI:37563"/>
    </ligand>
</feature>
<dbReference type="RefSeq" id="WP_074877732.1">
    <property type="nucleotide sequence ID" value="NZ_FOXI01000005.1"/>
</dbReference>
<dbReference type="EMBL" id="FOXI01000005">
    <property type="protein sequence ID" value="SFP62260.1"/>
    <property type="molecule type" value="Genomic_DNA"/>
</dbReference>
<dbReference type="InterPro" id="IPR003382">
    <property type="entry name" value="Flavoprotein"/>
</dbReference>
<comment type="pathway">
    <text evidence="3">Cofactor biosynthesis; coenzyme A biosynthesis.</text>
</comment>
<evidence type="ECO:0000313" key="7">
    <source>
        <dbReference type="Proteomes" id="UP000183769"/>
    </source>
</evidence>